<dbReference type="EnsemblPlants" id="KEH21917">
    <property type="protein sequence ID" value="KEH21917"/>
    <property type="gene ID" value="MTR_7g025355"/>
</dbReference>
<accession>A0A072TWX2</accession>
<dbReference type="Proteomes" id="UP000002051">
    <property type="component" value="Unassembled WGS sequence"/>
</dbReference>
<reference evidence="3" key="3">
    <citation type="submission" date="2015-04" db="UniProtKB">
        <authorList>
            <consortium name="EnsemblPlants"/>
        </authorList>
    </citation>
    <scope>IDENTIFICATION</scope>
    <source>
        <strain evidence="3">cv. Jemalong A17</strain>
    </source>
</reference>
<evidence type="ECO:0000313" key="4">
    <source>
        <dbReference type="Proteomes" id="UP000002051"/>
    </source>
</evidence>
<name>A0A072TWX2_MEDTR</name>
<gene>
    <name evidence="2" type="ordered locus">MTR_7g025355</name>
</gene>
<dbReference type="EMBL" id="CM001223">
    <property type="protein sequence ID" value="KEH21917.1"/>
    <property type="molecule type" value="Genomic_DNA"/>
</dbReference>
<sequence length="122" mass="14057">MDAFLRSIMEGNFCLLWDKMEITRFMSLLMPLWMWRIKITVNGFWNYYIKILEIMSIMDGTSSQTCKRQGLIPAMQEVMPGSVAPRRYGLRGPIPSADRPKNTPMRGPAPAHPTPAYDQFDI</sequence>
<organism evidence="2 4">
    <name type="scientific">Medicago truncatula</name>
    <name type="common">Barrel medic</name>
    <name type="synonym">Medicago tribuloides</name>
    <dbReference type="NCBI Taxonomy" id="3880"/>
    <lineage>
        <taxon>Eukaryota</taxon>
        <taxon>Viridiplantae</taxon>
        <taxon>Streptophyta</taxon>
        <taxon>Embryophyta</taxon>
        <taxon>Tracheophyta</taxon>
        <taxon>Spermatophyta</taxon>
        <taxon>Magnoliopsida</taxon>
        <taxon>eudicotyledons</taxon>
        <taxon>Gunneridae</taxon>
        <taxon>Pentapetalae</taxon>
        <taxon>rosids</taxon>
        <taxon>fabids</taxon>
        <taxon>Fabales</taxon>
        <taxon>Fabaceae</taxon>
        <taxon>Papilionoideae</taxon>
        <taxon>50 kb inversion clade</taxon>
        <taxon>NPAAA clade</taxon>
        <taxon>Hologalegina</taxon>
        <taxon>IRL clade</taxon>
        <taxon>Trifolieae</taxon>
        <taxon>Medicago</taxon>
    </lineage>
</organism>
<evidence type="ECO:0000313" key="3">
    <source>
        <dbReference type="EnsemblPlants" id="KEH21917"/>
    </source>
</evidence>
<feature type="region of interest" description="Disordered" evidence="1">
    <location>
        <begin position="84"/>
        <end position="122"/>
    </location>
</feature>
<protein>
    <submittedName>
        <fullName evidence="2 3">Uncharacterized protein</fullName>
    </submittedName>
</protein>
<evidence type="ECO:0000256" key="1">
    <source>
        <dbReference type="SAM" id="MobiDB-lite"/>
    </source>
</evidence>
<dbReference type="HOGENOM" id="CLU_132882_0_0_1"/>
<reference evidence="2 4" key="2">
    <citation type="journal article" date="2014" name="BMC Genomics">
        <title>An improved genome release (version Mt4.0) for the model legume Medicago truncatula.</title>
        <authorList>
            <person name="Tang H."/>
            <person name="Krishnakumar V."/>
            <person name="Bidwell S."/>
            <person name="Rosen B."/>
            <person name="Chan A."/>
            <person name="Zhou S."/>
            <person name="Gentzbittel L."/>
            <person name="Childs K.L."/>
            <person name="Yandell M."/>
            <person name="Gundlach H."/>
            <person name="Mayer K.F."/>
            <person name="Schwartz D.C."/>
            <person name="Town C.D."/>
        </authorList>
    </citation>
    <scope>GENOME REANNOTATION</scope>
    <source>
        <strain evidence="2">A17</strain>
        <strain evidence="3 4">cv. Jemalong A17</strain>
    </source>
</reference>
<keyword evidence="4" id="KW-1185">Reference proteome</keyword>
<reference evidence="2 4" key="1">
    <citation type="journal article" date="2011" name="Nature">
        <title>The Medicago genome provides insight into the evolution of rhizobial symbioses.</title>
        <authorList>
            <person name="Young N.D."/>
            <person name="Debelle F."/>
            <person name="Oldroyd G.E."/>
            <person name="Geurts R."/>
            <person name="Cannon S.B."/>
            <person name="Udvardi M.K."/>
            <person name="Benedito V.A."/>
            <person name="Mayer K.F."/>
            <person name="Gouzy J."/>
            <person name="Schoof H."/>
            <person name="Van de Peer Y."/>
            <person name="Proost S."/>
            <person name="Cook D.R."/>
            <person name="Meyers B.C."/>
            <person name="Spannagl M."/>
            <person name="Cheung F."/>
            <person name="De Mita S."/>
            <person name="Krishnakumar V."/>
            <person name="Gundlach H."/>
            <person name="Zhou S."/>
            <person name="Mudge J."/>
            <person name="Bharti A.K."/>
            <person name="Murray J.D."/>
            <person name="Naoumkina M.A."/>
            <person name="Rosen B."/>
            <person name="Silverstein K.A."/>
            <person name="Tang H."/>
            <person name="Rombauts S."/>
            <person name="Zhao P.X."/>
            <person name="Zhou P."/>
            <person name="Barbe V."/>
            <person name="Bardou P."/>
            <person name="Bechner M."/>
            <person name="Bellec A."/>
            <person name="Berger A."/>
            <person name="Berges H."/>
            <person name="Bidwell S."/>
            <person name="Bisseling T."/>
            <person name="Choisne N."/>
            <person name="Couloux A."/>
            <person name="Denny R."/>
            <person name="Deshpande S."/>
            <person name="Dai X."/>
            <person name="Doyle J.J."/>
            <person name="Dudez A.M."/>
            <person name="Farmer A.D."/>
            <person name="Fouteau S."/>
            <person name="Franken C."/>
            <person name="Gibelin C."/>
            <person name="Gish J."/>
            <person name="Goldstein S."/>
            <person name="Gonzalez A.J."/>
            <person name="Green P.J."/>
            <person name="Hallab A."/>
            <person name="Hartog M."/>
            <person name="Hua A."/>
            <person name="Humphray S.J."/>
            <person name="Jeong D.H."/>
            <person name="Jing Y."/>
            <person name="Jocker A."/>
            <person name="Kenton S.M."/>
            <person name="Kim D.J."/>
            <person name="Klee K."/>
            <person name="Lai H."/>
            <person name="Lang C."/>
            <person name="Lin S."/>
            <person name="Macmil S.L."/>
            <person name="Magdelenat G."/>
            <person name="Matthews L."/>
            <person name="McCorrison J."/>
            <person name="Monaghan E.L."/>
            <person name="Mun J.H."/>
            <person name="Najar F.Z."/>
            <person name="Nicholson C."/>
            <person name="Noirot C."/>
            <person name="O'Bleness M."/>
            <person name="Paule C.R."/>
            <person name="Poulain J."/>
            <person name="Prion F."/>
            <person name="Qin B."/>
            <person name="Qu C."/>
            <person name="Retzel E.F."/>
            <person name="Riddle C."/>
            <person name="Sallet E."/>
            <person name="Samain S."/>
            <person name="Samson N."/>
            <person name="Sanders I."/>
            <person name="Saurat O."/>
            <person name="Scarpelli C."/>
            <person name="Schiex T."/>
            <person name="Segurens B."/>
            <person name="Severin A.J."/>
            <person name="Sherrier D.J."/>
            <person name="Shi R."/>
            <person name="Sims S."/>
            <person name="Singer S.R."/>
            <person name="Sinharoy S."/>
            <person name="Sterck L."/>
            <person name="Viollet A."/>
            <person name="Wang B.B."/>
            <person name="Wang K."/>
            <person name="Wang M."/>
            <person name="Wang X."/>
            <person name="Warfsmann J."/>
            <person name="Weissenbach J."/>
            <person name="White D.D."/>
            <person name="White J.D."/>
            <person name="Wiley G.B."/>
            <person name="Wincker P."/>
            <person name="Xing Y."/>
            <person name="Yang L."/>
            <person name="Yao Z."/>
            <person name="Ying F."/>
            <person name="Zhai J."/>
            <person name="Zhou L."/>
            <person name="Zuber A."/>
            <person name="Denarie J."/>
            <person name="Dixon R.A."/>
            <person name="May G.D."/>
            <person name="Schwartz D.C."/>
            <person name="Rogers J."/>
            <person name="Quetier F."/>
            <person name="Town C.D."/>
            <person name="Roe B.A."/>
        </authorList>
    </citation>
    <scope>NUCLEOTIDE SEQUENCE [LARGE SCALE GENOMIC DNA]</scope>
    <source>
        <strain evidence="2">A17</strain>
        <strain evidence="3 4">cv. Jemalong A17</strain>
    </source>
</reference>
<dbReference type="AlphaFoldDB" id="A0A072TWX2"/>
<proteinExistence type="predicted"/>
<evidence type="ECO:0000313" key="2">
    <source>
        <dbReference type="EMBL" id="KEH21917.1"/>
    </source>
</evidence>